<organism evidence="2 3">
    <name type="scientific">Paenibacillus thailandensis</name>
    <dbReference type="NCBI Taxonomy" id="393250"/>
    <lineage>
        <taxon>Bacteria</taxon>
        <taxon>Bacillati</taxon>
        <taxon>Bacillota</taxon>
        <taxon>Bacilli</taxon>
        <taxon>Bacillales</taxon>
        <taxon>Paenibacillaceae</taxon>
        <taxon>Paenibacillus</taxon>
    </lineage>
</organism>
<gene>
    <name evidence="2" type="ORF">ACFSW5_10770</name>
</gene>
<name>A0ABW5QWL7_9BACL</name>
<dbReference type="Proteomes" id="UP001597493">
    <property type="component" value="Unassembled WGS sequence"/>
</dbReference>
<dbReference type="EMBL" id="JBHUMY010000011">
    <property type="protein sequence ID" value="MFD2660727.1"/>
    <property type="molecule type" value="Genomic_DNA"/>
</dbReference>
<evidence type="ECO:0000313" key="3">
    <source>
        <dbReference type="Proteomes" id="UP001597493"/>
    </source>
</evidence>
<dbReference type="InterPro" id="IPR014957">
    <property type="entry name" value="IDEAL_dom"/>
</dbReference>
<proteinExistence type="predicted"/>
<evidence type="ECO:0000259" key="1">
    <source>
        <dbReference type="Pfam" id="PF08858"/>
    </source>
</evidence>
<feature type="domain" description="IDEAL" evidence="1">
    <location>
        <begin position="70"/>
        <end position="92"/>
    </location>
</feature>
<comment type="caution">
    <text evidence="2">The sequence shown here is derived from an EMBL/GenBank/DDBJ whole genome shotgun (WGS) entry which is preliminary data.</text>
</comment>
<dbReference type="Pfam" id="PF08858">
    <property type="entry name" value="IDEAL"/>
    <property type="match status" value="1"/>
</dbReference>
<keyword evidence="3" id="KW-1185">Reference proteome</keyword>
<protein>
    <submittedName>
        <fullName evidence="2">IDEAL domain-containing protein</fullName>
    </submittedName>
</protein>
<dbReference type="RefSeq" id="WP_379272554.1">
    <property type="nucleotide sequence ID" value="NZ_JBHUGT010000013.1"/>
</dbReference>
<evidence type="ECO:0000313" key="2">
    <source>
        <dbReference type="EMBL" id="MFD2660727.1"/>
    </source>
</evidence>
<dbReference type="InterPro" id="IPR027393">
    <property type="entry name" value="Virus_scaffolding_prot_C"/>
</dbReference>
<accession>A0ABW5QWL7</accession>
<dbReference type="Gene3D" id="4.10.810.10">
    <property type="entry name" value="Virus Scaffolding Protein, Chain A"/>
    <property type="match status" value="1"/>
</dbReference>
<sequence>MKYEVGDWVQGRSAEGEFITGYLEASDHTHGVAKVRVVQSDNEGSAGKLIAVRHSWLRELPEYTERSAVQLESLIDIALAAKDEAWFYELTADLNKVRGSSGGKEAAVRIAPGIVNRLGIYGNK</sequence>
<reference evidence="3" key="1">
    <citation type="journal article" date="2019" name="Int. J. Syst. Evol. Microbiol.">
        <title>The Global Catalogue of Microorganisms (GCM) 10K type strain sequencing project: providing services to taxonomists for standard genome sequencing and annotation.</title>
        <authorList>
            <consortium name="The Broad Institute Genomics Platform"/>
            <consortium name="The Broad Institute Genome Sequencing Center for Infectious Disease"/>
            <person name="Wu L."/>
            <person name="Ma J."/>
        </authorList>
    </citation>
    <scope>NUCLEOTIDE SEQUENCE [LARGE SCALE GENOMIC DNA]</scope>
    <source>
        <strain evidence="3">TISTR 1827</strain>
    </source>
</reference>